<evidence type="ECO:0000313" key="2">
    <source>
        <dbReference type="Proteomes" id="UP000600363"/>
    </source>
</evidence>
<organism evidence="1 2">
    <name type="scientific">Methermicoccus shengliensis</name>
    <dbReference type="NCBI Taxonomy" id="660064"/>
    <lineage>
        <taxon>Archaea</taxon>
        <taxon>Methanobacteriati</taxon>
        <taxon>Methanobacteriota</taxon>
        <taxon>Stenosarchaea group</taxon>
        <taxon>Methanomicrobia</taxon>
        <taxon>Methanosarcinales</taxon>
        <taxon>Methermicoccaceae</taxon>
        <taxon>Methermicoccus</taxon>
    </lineage>
</organism>
<reference evidence="1" key="1">
    <citation type="journal article" date="2020" name="bioRxiv">
        <title>A rank-normalized archaeal taxonomy based on genome phylogeny resolves widespread incomplete and uneven classifications.</title>
        <authorList>
            <person name="Rinke C."/>
            <person name="Chuvochina M."/>
            <person name="Mussig A.J."/>
            <person name="Chaumeil P.-A."/>
            <person name="Waite D.W."/>
            <person name="Whitman W.B."/>
            <person name="Parks D.H."/>
            <person name="Hugenholtz P."/>
        </authorList>
    </citation>
    <scope>NUCLEOTIDE SEQUENCE</scope>
    <source>
        <strain evidence="1">UBA12518</strain>
    </source>
</reference>
<evidence type="ECO:0000313" key="1">
    <source>
        <dbReference type="EMBL" id="HIH70044.1"/>
    </source>
</evidence>
<dbReference type="AlphaFoldDB" id="A0A832RX90"/>
<accession>A0A832RX90</accession>
<gene>
    <name evidence="1" type="ORF">HA299_05485</name>
</gene>
<dbReference type="RefSeq" id="WP_276624539.1">
    <property type="nucleotide sequence ID" value="NZ_DUIH01000017.1"/>
</dbReference>
<dbReference type="EMBL" id="DUIH01000017">
    <property type="protein sequence ID" value="HIH70044.1"/>
    <property type="molecule type" value="Genomic_DNA"/>
</dbReference>
<dbReference type="Proteomes" id="UP000600363">
    <property type="component" value="Unassembled WGS sequence"/>
</dbReference>
<proteinExistence type="predicted"/>
<name>A0A832RX90_9EURY</name>
<protein>
    <submittedName>
        <fullName evidence="1">Uncharacterized protein</fullName>
    </submittedName>
</protein>
<comment type="caution">
    <text evidence="1">The sequence shown here is derived from an EMBL/GenBank/DDBJ whole genome shotgun (WGS) entry which is preliminary data.</text>
</comment>
<sequence length="136" mass="15988">MGEIQTKTQKLWDKAEEYEFFKKSLEIATPEQLFITDDGRYLTYWPKHYKGKKTTLQSRNAFIGSYTEKWVKELLAPVAKEFDAYSIHNVVCEEIGIEERSPADVAIVKTPDKYQKAKNILILVEVKMSTVWNWEY</sequence>